<dbReference type="Proteomes" id="UP000240506">
    <property type="component" value="Unassembled WGS sequence"/>
</dbReference>
<dbReference type="EMBL" id="UGYV01000001">
    <property type="protein sequence ID" value="SUI62745.1"/>
    <property type="molecule type" value="Genomic_DNA"/>
</dbReference>
<evidence type="ECO:0000313" key="3">
    <source>
        <dbReference type="Proteomes" id="UP000240506"/>
    </source>
</evidence>
<dbReference type="AlphaFoldDB" id="A0A1N6W5E6"/>
<gene>
    <name evidence="1" type="ORF">C9I43_04215</name>
    <name evidence="2" type="ORF">NCTC10736_00568</name>
</gene>
<protein>
    <submittedName>
        <fullName evidence="2">Uncharacterized protein</fullName>
    </submittedName>
</protein>
<sequence>MGSMLNVLPQLAFTSGDWVLHKDIRMSGIEKRRRLHWRETDMQNREIIGRWLDERPLLGDKITLYKENDKYFLETWFSDGCHSLDEVYMTQTSEGHKLEDVGGNFFGEFFIVTQSKQLQFCNEQGCYFQVDKLAADAHPVQSMRVA</sequence>
<reference evidence="2 4" key="3">
    <citation type="submission" date="2018-06" db="EMBL/GenBank/DDBJ databases">
        <authorList>
            <consortium name="Pathogen Informatics"/>
            <person name="Doyle S."/>
        </authorList>
    </citation>
    <scope>NUCLEOTIDE SEQUENCE [LARGE SCALE GENOMIC DNA]</scope>
    <source>
        <strain evidence="2 4">NCTC10736</strain>
    </source>
</reference>
<dbReference type="RefSeq" id="WP_076498068.1">
    <property type="nucleotide sequence ID" value="NZ_FTNN01000005.1"/>
</dbReference>
<dbReference type="Proteomes" id="UP000255061">
    <property type="component" value="Unassembled WGS sequence"/>
</dbReference>
<evidence type="ECO:0000313" key="1">
    <source>
        <dbReference type="EMBL" id="PTA49780.1"/>
    </source>
</evidence>
<proteinExistence type="predicted"/>
<reference evidence="1 3" key="2">
    <citation type="submission" date="2018-04" db="EMBL/GenBank/DDBJ databases">
        <title>Genomic sequence of a freshwater isolate of Shewanella morhuae.</title>
        <authorList>
            <person name="Castillo D.E."/>
            <person name="Gram L."/>
        </authorList>
    </citation>
    <scope>NUCLEOTIDE SEQUENCE [LARGE SCALE GENOMIC DNA]</scope>
    <source>
        <strain evidence="1 3">CW7</strain>
    </source>
</reference>
<dbReference type="OrthoDB" id="6265771at2"/>
<accession>A0A1N6W5E6</accession>
<accession>A0A379ZIR5</accession>
<reference evidence="1" key="1">
    <citation type="submission" date="2018-03" db="EMBL/GenBank/DDBJ databases">
        <authorList>
            <person name="Dailey F.E."/>
        </authorList>
    </citation>
    <scope>NUCLEOTIDE SEQUENCE</scope>
    <source>
        <strain evidence="1">CW7</strain>
    </source>
</reference>
<organism evidence="2 4">
    <name type="scientific">Shewanella morhuae</name>
    <dbReference type="NCBI Taxonomy" id="365591"/>
    <lineage>
        <taxon>Bacteria</taxon>
        <taxon>Pseudomonadati</taxon>
        <taxon>Pseudomonadota</taxon>
        <taxon>Gammaproteobacteria</taxon>
        <taxon>Alteromonadales</taxon>
        <taxon>Shewanellaceae</taxon>
        <taxon>Shewanella</taxon>
    </lineage>
</organism>
<evidence type="ECO:0000313" key="4">
    <source>
        <dbReference type="Proteomes" id="UP000255061"/>
    </source>
</evidence>
<evidence type="ECO:0000313" key="2">
    <source>
        <dbReference type="EMBL" id="SUI62745.1"/>
    </source>
</evidence>
<name>A0A1N6W5E6_9GAMM</name>
<dbReference type="EMBL" id="PYSG01000002">
    <property type="protein sequence ID" value="PTA49780.1"/>
    <property type="molecule type" value="Genomic_DNA"/>
</dbReference>
<keyword evidence="3" id="KW-1185">Reference proteome</keyword>